<dbReference type="Pfam" id="PF12647">
    <property type="entry name" value="RNHCP"/>
    <property type="match status" value="1"/>
</dbReference>
<dbReference type="Proteomes" id="UP000292027">
    <property type="component" value="Unassembled WGS sequence"/>
</dbReference>
<dbReference type="AlphaFoldDB" id="A0A4Q7WJK9"/>
<feature type="compositionally biased region" description="Basic residues" evidence="1">
    <location>
        <begin position="153"/>
        <end position="164"/>
    </location>
</feature>
<dbReference type="EMBL" id="SHKR01000016">
    <property type="protein sequence ID" value="RZU10190.1"/>
    <property type="molecule type" value="Genomic_DNA"/>
</dbReference>
<feature type="region of interest" description="Disordered" evidence="1">
    <location>
        <begin position="137"/>
        <end position="164"/>
    </location>
</feature>
<accession>A0A4Q7WJK9</accession>
<evidence type="ECO:0000313" key="4">
    <source>
        <dbReference type="Proteomes" id="UP000292027"/>
    </source>
</evidence>
<feature type="domain" description="RNHCP" evidence="2">
    <location>
        <begin position="28"/>
        <end position="117"/>
    </location>
</feature>
<dbReference type="RefSeq" id="WP_242000808.1">
    <property type="nucleotide sequence ID" value="NZ_SHKR01000016.1"/>
</dbReference>
<gene>
    <name evidence="3" type="ORF">EV645_6652</name>
</gene>
<reference evidence="3 4" key="1">
    <citation type="journal article" date="2015" name="Stand. Genomic Sci.">
        <title>Genomic Encyclopedia of Bacterial and Archaeal Type Strains, Phase III: the genomes of soil and plant-associated and newly described type strains.</title>
        <authorList>
            <person name="Whitman W.B."/>
            <person name="Woyke T."/>
            <person name="Klenk H.P."/>
            <person name="Zhou Y."/>
            <person name="Lilburn T.G."/>
            <person name="Beck B.J."/>
            <person name="De Vos P."/>
            <person name="Vandamme P."/>
            <person name="Eisen J.A."/>
            <person name="Garrity G."/>
            <person name="Hugenholtz P."/>
            <person name="Kyrpides N.C."/>
        </authorList>
    </citation>
    <scope>NUCLEOTIDE SEQUENCE [LARGE SCALE GENOMIC DNA]</scope>
    <source>
        <strain evidence="3 4">VKM Ac-2540</strain>
    </source>
</reference>
<evidence type="ECO:0000313" key="3">
    <source>
        <dbReference type="EMBL" id="RZU10190.1"/>
    </source>
</evidence>
<proteinExistence type="predicted"/>
<keyword evidence="4" id="KW-1185">Reference proteome</keyword>
<protein>
    <submittedName>
        <fullName evidence="3">RNHCP domain-containing protein</fullName>
    </submittedName>
</protein>
<comment type="caution">
    <text evidence="3">The sequence shown here is derived from an EMBL/GenBank/DDBJ whole genome shotgun (WGS) entry which is preliminary data.</text>
</comment>
<dbReference type="InterPro" id="IPR024439">
    <property type="entry name" value="RNHCP"/>
</dbReference>
<organism evidence="3 4">
    <name type="scientific">Kribbella rubisoli</name>
    <dbReference type="NCBI Taxonomy" id="3075929"/>
    <lineage>
        <taxon>Bacteria</taxon>
        <taxon>Bacillati</taxon>
        <taxon>Actinomycetota</taxon>
        <taxon>Actinomycetes</taxon>
        <taxon>Propionibacteriales</taxon>
        <taxon>Kribbellaceae</taxon>
        <taxon>Kribbella</taxon>
    </lineage>
</organism>
<evidence type="ECO:0000256" key="1">
    <source>
        <dbReference type="SAM" id="MobiDB-lite"/>
    </source>
</evidence>
<evidence type="ECO:0000259" key="2">
    <source>
        <dbReference type="Pfam" id="PF12647"/>
    </source>
</evidence>
<sequence>MRTGRRRADVCSVLQLCSERFIGLAFARSFSCEHCGVEVSLDAPGTTHRNHCPSCLWSRHLDRNVPGDRKADCSGGMEPIAVTVRGEGRWVLIHRCTNCGRLRLNKTAGDDNVLLLMRLAALPLTMPFIPFAAEPETEVNGQGNGNGNGAHPVARKPRARKAKT</sequence>
<name>A0A4Q7WJK9_9ACTN</name>